<protein>
    <submittedName>
        <fullName evidence="1">Uncharacterized protein</fullName>
    </submittedName>
</protein>
<evidence type="ECO:0000313" key="1">
    <source>
        <dbReference type="EMBL" id="QYA08737.1"/>
    </source>
</evidence>
<sequence length="266" mass="30627">MKNRPPESRVWRNLVVLPSMDVINAEMMTDLGMSIENFSSLQNELRSAIVEKQFDPDASFSLWQHALSRIASTLERQSRDNFEAWGMGFPCDSDSALPELDAWERVWPELANALRSSQSSAPWGEEIARTYRQDARNSEFERKLEERLTHPLSEWDKCCLSHYSNEDLMSESEFFTALTLGSDRLQLARFWKTISDGLSAEQKEIVWSLASDIWTRSHDAMTDSDLKAMRAEFQDELSFQNALTALQTYNPKPPQLPHPDILLSYL</sequence>
<evidence type="ECO:0000313" key="2">
    <source>
        <dbReference type="Proteomes" id="UP000826513"/>
    </source>
</evidence>
<keyword evidence="2" id="KW-1185">Reference proteome</keyword>
<gene>
    <name evidence="1" type="ORF">J5285_15030</name>
</gene>
<name>A0ABX8T606_9HYPH</name>
<dbReference type="RefSeq" id="WP_219276109.1">
    <property type="nucleotide sequence ID" value="NZ_CP072168.1"/>
</dbReference>
<accession>A0ABX8T606</accession>
<organism evidence="1 2">
    <name type="scientific">Agrobacterium larrymoorei</name>
    <dbReference type="NCBI Taxonomy" id="160699"/>
    <lineage>
        <taxon>Bacteria</taxon>
        <taxon>Pseudomonadati</taxon>
        <taxon>Pseudomonadota</taxon>
        <taxon>Alphaproteobacteria</taxon>
        <taxon>Hyphomicrobiales</taxon>
        <taxon>Rhizobiaceae</taxon>
        <taxon>Rhizobium/Agrobacterium group</taxon>
        <taxon>Agrobacterium</taxon>
    </lineage>
</organism>
<reference evidence="1 2" key="1">
    <citation type="submission" date="2021-03" db="EMBL/GenBank/DDBJ databases">
        <title>Rapid diversification of plasmids in a genus of pathogenic and nitrogen fixing bacteria.</title>
        <authorList>
            <person name="Weisberg A.J."/>
            <person name="Miller M."/>
            <person name="Ream W."/>
            <person name="Grunwald N.J."/>
            <person name="Chang J.H."/>
        </authorList>
    </citation>
    <scope>NUCLEOTIDE SEQUENCE [LARGE SCALE GENOMIC DNA]</scope>
    <source>
        <strain evidence="1 2">AF3.44</strain>
    </source>
</reference>
<proteinExistence type="predicted"/>
<dbReference type="Proteomes" id="UP000826513">
    <property type="component" value="Chromosome 2"/>
</dbReference>
<dbReference type="EMBL" id="CP072168">
    <property type="protein sequence ID" value="QYA08737.1"/>
    <property type="molecule type" value="Genomic_DNA"/>
</dbReference>